<keyword evidence="5 10" id="KW-1133">Transmembrane helix</keyword>
<name>A0ABM1S7I7_LIMPO</name>
<keyword evidence="6" id="KW-0406">Ion transport</keyword>
<comment type="subcellular location">
    <subcellularLocation>
        <location evidence="1">Membrane</location>
        <topology evidence="1">Multi-pass membrane protein</topology>
    </subcellularLocation>
</comment>
<dbReference type="GeneID" id="106457840"/>
<reference evidence="12" key="1">
    <citation type="submission" date="2025-08" db="UniProtKB">
        <authorList>
            <consortium name="RefSeq"/>
        </authorList>
    </citation>
    <scope>IDENTIFICATION</scope>
    <source>
        <tissue evidence="12">Muscle</tissue>
    </source>
</reference>
<dbReference type="RefSeq" id="XP_022239592.1">
    <property type="nucleotide sequence ID" value="XM_022383884.1"/>
</dbReference>
<evidence type="ECO:0000256" key="1">
    <source>
        <dbReference type="ARBA" id="ARBA00004141"/>
    </source>
</evidence>
<keyword evidence="8" id="KW-0407">Ion channel</keyword>
<evidence type="ECO:0000256" key="4">
    <source>
        <dbReference type="ARBA" id="ARBA00022692"/>
    </source>
</evidence>
<sequence>MINAALSSSVFNSIGNNIKKYQVSFVNGTVVMITVVGETIFKYVAFKCPCSQPDAFLYGSSFICGPAVILFIIGMLINNTTWRLLYGCAKRSHHTNHGPKRSAYYCTEIIVRSLVAPGTWLFVSFLEGSYYTCLKSHSPCSSGSEDNLLLRAHSQVIAWIYLATVVTFSFLGLMVNRCLSKYTYDQSRYIDMYRETEEDIFDNVMKEKTVNKAKKNVSLFFEKKDRIKKDWDEISIAPLADLPFGIEQVDGKVTLELLKHYDECKEPYMSPLHQWAKRQRQSCTSKGNKTSDDEDQPLLSQINQQKGKVCDEAQILVKEKSEVESKF</sequence>
<dbReference type="Proteomes" id="UP000694941">
    <property type="component" value="Unplaced"/>
</dbReference>
<protein>
    <submittedName>
        <fullName evidence="12">Calcium homeostasis modulator protein-like</fullName>
    </submittedName>
</protein>
<dbReference type="PANTHER" id="PTHR32261">
    <property type="entry name" value="CALCIUM HOMEOSTASIS MODULATOR PROTEIN"/>
    <property type="match status" value="1"/>
</dbReference>
<keyword evidence="3" id="KW-0813">Transport</keyword>
<evidence type="ECO:0000313" key="12">
    <source>
        <dbReference type="RefSeq" id="XP_022239592.1"/>
    </source>
</evidence>
<evidence type="ECO:0000256" key="9">
    <source>
        <dbReference type="SAM" id="MobiDB-lite"/>
    </source>
</evidence>
<evidence type="ECO:0000256" key="5">
    <source>
        <dbReference type="ARBA" id="ARBA00022989"/>
    </source>
</evidence>
<feature type="transmembrane region" description="Helical" evidence="10">
    <location>
        <begin position="156"/>
        <end position="179"/>
    </location>
</feature>
<dbReference type="Pfam" id="PF14798">
    <property type="entry name" value="Ca_hom_mod"/>
    <property type="match status" value="2"/>
</dbReference>
<dbReference type="InterPro" id="IPR029569">
    <property type="entry name" value="CALHM"/>
</dbReference>
<gene>
    <name evidence="12" type="primary">LOC106457840</name>
</gene>
<dbReference type="PANTHER" id="PTHR32261:SF1">
    <property type="entry name" value="CALCIUM HOMEOSTASIS MODULATOR PROTEIN"/>
    <property type="match status" value="1"/>
</dbReference>
<evidence type="ECO:0000256" key="7">
    <source>
        <dbReference type="ARBA" id="ARBA00023136"/>
    </source>
</evidence>
<evidence type="ECO:0000256" key="10">
    <source>
        <dbReference type="SAM" id="Phobius"/>
    </source>
</evidence>
<evidence type="ECO:0000256" key="2">
    <source>
        <dbReference type="ARBA" id="ARBA00008497"/>
    </source>
</evidence>
<feature type="region of interest" description="Disordered" evidence="9">
    <location>
        <begin position="279"/>
        <end position="305"/>
    </location>
</feature>
<feature type="transmembrane region" description="Helical" evidence="10">
    <location>
        <begin position="56"/>
        <end position="77"/>
    </location>
</feature>
<evidence type="ECO:0000256" key="3">
    <source>
        <dbReference type="ARBA" id="ARBA00022448"/>
    </source>
</evidence>
<evidence type="ECO:0000256" key="6">
    <source>
        <dbReference type="ARBA" id="ARBA00023065"/>
    </source>
</evidence>
<comment type="similarity">
    <text evidence="2">Belongs to the CALHM family.</text>
</comment>
<organism evidence="11 12">
    <name type="scientific">Limulus polyphemus</name>
    <name type="common">Atlantic horseshoe crab</name>
    <dbReference type="NCBI Taxonomy" id="6850"/>
    <lineage>
        <taxon>Eukaryota</taxon>
        <taxon>Metazoa</taxon>
        <taxon>Ecdysozoa</taxon>
        <taxon>Arthropoda</taxon>
        <taxon>Chelicerata</taxon>
        <taxon>Merostomata</taxon>
        <taxon>Xiphosura</taxon>
        <taxon>Limulidae</taxon>
        <taxon>Limulus</taxon>
    </lineage>
</organism>
<accession>A0ABM1S7I7</accession>
<keyword evidence="11" id="KW-1185">Reference proteome</keyword>
<proteinExistence type="inferred from homology"/>
<keyword evidence="4 10" id="KW-0812">Transmembrane</keyword>
<evidence type="ECO:0000256" key="8">
    <source>
        <dbReference type="ARBA" id="ARBA00023303"/>
    </source>
</evidence>
<evidence type="ECO:0000313" key="11">
    <source>
        <dbReference type="Proteomes" id="UP000694941"/>
    </source>
</evidence>
<feature type="transmembrane region" description="Helical" evidence="10">
    <location>
        <begin position="25"/>
        <end position="44"/>
    </location>
</feature>
<keyword evidence="7 10" id="KW-0472">Membrane</keyword>